<evidence type="ECO:0000313" key="1">
    <source>
        <dbReference type="EMBL" id="RHN62033.1"/>
    </source>
</evidence>
<evidence type="ECO:0000313" key="2">
    <source>
        <dbReference type="Proteomes" id="UP000265566"/>
    </source>
</evidence>
<name>A0A396IBA5_MEDTR</name>
<sequence length="85" mass="9721">MHLAIMITNIRNHEILLCSHQSNVSELTPAVQRSFWLWIDWDIGMIRSWSPHGLPVLPCHADHKMNGMTFFPCSPTHTISTSKVV</sequence>
<comment type="caution">
    <text evidence="1">The sequence shown here is derived from an EMBL/GenBank/DDBJ whole genome shotgun (WGS) entry which is preliminary data.</text>
</comment>
<gene>
    <name evidence="1" type="ORF">MtrunA17_Chr4g0043031</name>
</gene>
<proteinExistence type="predicted"/>
<dbReference type="Proteomes" id="UP000265566">
    <property type="component" value="Chromosome 4"/>
</dbReference>
<organism evidence="1 2">
    <name type="scientific">Medicago truncatula</name>
    <name type="common">Barrel medic</name>
    <name type="synonym">Medicago tribuloides</name>
    <dbReference type="NCBI Taxonomy" id="3880"/>
    <lineage>
        <taxon>Eukaryota</taxon>
        <taxon>Viridiplantae</taxon>
        <taxon>Streptophyta</taxon>
        <taxon>Embryophyta</taxon>
        <taxon>Tracheophyta</taxon>
        <taxon>Spermatophyta</taxon>
        <taxon>Magnoliopsida</taxon>
        <taxon>eudicotyledons</taxon>
        <taxon>Gunneridae</taxon>
        <taxon>Pentapetalae</taxon>
        <taxon>rosids</taxon>
        <taxon>fabids</taxon>
        <taxon>Fabales</taxon>
        <taxon>Fabaceae</taxon>
        <taxon>Papilionoideae</taxon>
        <taxon>50 kb inversion clade</taxon>
        <taxon>NPAAA clade</taxon>
        <taxon>Hologalegina</taxon>
        <taxon>IRL clade</taxon>
        <taxon>Trifolieae</taxon>
        <taxon>Medicago</taxon>
    </lineage>
</organism>
<dbReference type="EMBL" id="PSQE01000004">
    <property type="protein sequence ID" value="RHN62033.1"/>
    <property type="molecule type" value="Genomic_DNA"/>
</dbReference>
<accession>A0A396IBA5</accession>
<dbReference type="Gramene" id="rna24559">
    <property type="protein sequence ID" value="RHN62033.1"/>
    <property type="gene ID" value="gene24559"/>
</dbReference>
<protein>
    <submittedName>
        <fullName evidence="1">Uncharacterized protein</fullName>
    </submittedName>
</protein>
<dbReference type="AlphaFoldDB" id="A0A396IBA5"/>
<reference evidence="2" key="1">
    <citation type="journal article" date="2018" name="Nat. Plants">
        <title>Whole-genome landscape of Medicago truncatula symbiotic genes.</title>
        <authorList>
            <person name="Pecrix Y."/>
            <person name="Staton S.E."/>
            <person name="Sallet E."/>
            <person name="Lelandais-Briere C."/>
            <person name="Moreau S."/>
            <person name="Carrere S."/>
            <person name="Blein T."/>
            <person name="Jardinaud M.F."/>
            <person name="Latrasse D."/>
            <person name="Zouine M."/>
            <person name="Zahm M."/>
            <person name="Kreplak J."/>
            <person name="Mayjonade B."/>
            <person name="Satge C."/>
            <person name="Perez M."/>
            <person name="Cauet S."/>
            <person name="Marande W."/>
            <person name="Chantry-Darmon C."/>
            <person name="Lopez-Roques C."/>
            <person name="Bouchez O."/>
            <person name="Berard A."/>
            <person name="Debelle F."/>
            <person name="Munos S."/>
            <person name="Bendahmane A."/>
            <person name="Berges H."/>
            <person name="Niebel A."/>
            <person name="Buitink J."/>
            <person name="Frugier F."/>
            <person name="Benhamed M."/>
            <person name="Crespi M."/>
            <person name="Gouzy J."/>
            <person name="Gamas P."/>
        </authorList>
    </citation>
    <scope>NUCLEOTIDE SEQUENCE [LARGE SCALE GENOMIC DNA]</scope>
    <source>
        <strain evidence="2">cv. Jemalong A17</strain>
    </source>
</reference>